<accession>A0A371ISH6</accession>
<dbReference type="EMBL" id="NOJZ02000012">
    <property type="protein sequence ID" value="RDY23440.1"/>
    <property type="molecule type" value="Genomic_DNA"/>
</dbReference>
<protein>
    <submittedName>
        <fullName evidence="1">Uncharacterized protein</fullName>
    </submittedName>
</protein>
<proteinExistence type="predicted"/>
<evidence type="ECO:0000313" key="1">
    <source>
        <dbReference type="EMBL" id="RDY23440.1"/>
    </source>
</evidence>
<dbReference type="OrthoDB" id="1752405at2"/>
<keyword evidence="2" id="KW-1185">Reference proteome</keyword>
<reference evidence="1 2" key="1">
    <citation type="journal article" date="2017" name="Genome Announc.">
        <title>Draft Genome Sequence of Romboutsia maritimum sp. nov. Strain CCRI-22766(T), Isolated from Coastal Estuarine Mud.</title>
        <authorList>
            <person name="Maheux A.F."/>
            <person name="Boudreau D.K."/>
            <person name="Berube E."/>
            <person name="Boissinot M."/>
            <person name="Raymond F."/>
            <person name="Brodeur S."/>
            <person name="Corbeil J."/>
            <person name="Brightwell G."/>
            <person name="Broda D."/>
            <person name="Omar R.F."/>
            <person name="Bergeron M.G."/>
        </authorList>
    </citation>
    <scope>NUCLEOTIDE SEQUENCE [LARGE SCALE GENOMIC DNA]</scope>
    <source>
        <strain evidence="1 2">CCRI-22766</strain>
    </source>
</reference>
<dbReference type="AlphaFoldDB" id="A0A371ISH6"/>
<evidence type="ECO:0000313" key="2">
    <source>
        <dbReference type="Proteomes" id="UP000243494"/>
    </source>
</evidence>
<dbReference type="Proteomes" id="UP000243494">
    <property type="component" value="Unassembled WGS sequence"/>
</dbReference>
<organism evidence="1 2">
    <name type="scientific">Romboutsia maritimum</name>
    <dbReference type="NCBI Taxonomy" id="2020948"/>
    <lineage>
        <taxon>Bacteria</taxon>
        <taxon>Bacillati</taxon>
        <taxon>Bacillota</taxon>
        <taxon>Clostridia</taxon>
        <taxon>Peptostreptococcales</taxon>
        <taxon>Peptostreptococcaceae</taxon>
        <taxon>Romboutsia</taxon>
    </lineage>
</organism>
<gene>
    <name evidence="1" type="ORF">CHF27_008090</name>
</gene>
<name>A0A371ISH6_9FIRM</name>
<comment type="caution">
    <text evidence="1">The sequence shown here is derived from an EMBL/GenBank/DDBJ whole genome shotgun (WGS) entry which is preliminary data.</text>
</comment>
<dbReference type="RefSeq" id="WP_095405509.1">
    <property type="nucleotide sequence ID" value="NZ_NOJZ02000012.1"/>
</dbReference>
<sequence>MFKDSDFIESDAEALKSINLDKEAQYVDYKEKLILYDKNEVKSIDCNGNTVFSLNMKIKNCKIDSNYYIDILDKEKNKVYSIDAKGNFVFKENVPPETIIYKSINEHTFFTVYKKNNKEYIKIQDEQKNVNTELEYKNKITGVYNLDGKILVSDIETRKNISSNLVIYDENGNQKNKLAFDNAIIDICVGKEYLYVVFLDNIVVLDFNLDKKSDIKIKEINKISKTDNDYLYIIDKEKNLSYVEKLSYKKGKNTEKADEIDSINGSYIRYLKNSVYNKNGDKIMEYKQNIKDSIKIDSKTIAIIFNNYLEIVKIC</sequence>